<feature type="region of interest" description="Disordered" evidence="1">
    <location>
        <begin position="184"/>
        <end position="233"/>
    </location>
</feature>
<name>A0A1S8MQF0_CLOSA</name>
<dbReference type="EMBL" id="LZYZ01000010">
    <property type="protein sequence ID" value="OOM06422.1"/>
    <property type="molecule type" value="Genomic_DNA"/>
</dbReference>
<dbReference type="Pfam" id="PF09681">
    <property type="entry name" value="Phage_rep_org_N"/>
    <property type="match status" value="1"/>
</dbReference>
<dbReference type="STRING" id="169679.CSACC_09350"/>
<feature type="domain" description="Phage replisome organiser N-terminal" evidence="2">
    <location>
        <begin position="8"/>
        <end position="125"/>
    </location>
</feature>
<comment type="caution">
    <text evidence="3">The sequence shown here is derived from an EMBL/GenBank/DDBJ whole genome shotgun (WGS) entry which is preliminary data.</text>
</comment>
<gene>
    <name evidence="3" type="ORF">CLOSAC_43420</name>
</gene>
<evidence type="ECO:0000313" key="4">
    <source>
        <dbReference type="Proteomes" id="UP000191154"/>
    </source>
</evidence>
<dbReference type="NCBIfam" id="TIGR01714">
    <property type="entry name" value="phage_rep_org_N"/>
    <property type="match status" value="1"/>
</dbReference>
<evidence type="ECO:0000313" key="3">
    <source>
        <dbReference type="EMBL" id="OOM06422.1"/>
    </source>
</evidence>
<proteinExistence type="predicted"/>
<protein>
    <recommendedName>
        <fullName evidence="2">Phage replisome organiser N-terminal domain-containing protein</fullName>
    </recommendedName>
</protein>
<feature type="compositionally biased region" description="Polar residues" evidence="1">
    <location>
        <begin position="187"/>
        <end position="196"/>
    </location>
</feature>
<organism evidence="3 4">
    <name type="scientific">Clostridium saccharobutylicum</name>
    <dbReference type="NCBI Taxonomy" id="169679"/>
    <lineage>
        <taxon>Bacteria</taxon>
        <taxon>Bacillati</taxon>
        <taxon>Bacillota</taxon>
        <taxon>Clostridia</taxon>
        <taxon>Eubacteriales</taxon>
        <taxon>Clostridiaceae</taxon>
        <taxon>Clostridium</taxon>
    </lineage>
</organism>
<evidence type="ECO:0000256" key="1">
    <source>
        <dbReference type="SAM" id="MobiDB-lite"/>
    </source>
</evidence>
<dbReference type="AlphaFoldDB" id="A0A1S8MQF0"/>
<reference evidence="3 4" key="1">
    <citation type="submission" date="2016-05" db="EMBL/GenBank/DDBJ databases">
        <title>Microbial solvent formation.</title>
        <authorList>
            <person name="Poehlein A."/>
            <person name="Montoya Solano J.D."/>
            <person name="Flitsch S."/>
            <person name="Krabben P."/>
            <person name="Duerre P."/>
            <person name="Daniel R."/>
        </authorList>
    </citation>
    <scope>NUCLEOTIDE SEQUENCE [LARGE SCALE GENOMIC DNA]</scope>
    <source>
        <strain evidence="3 4">L1-8</strain>
    </source>
</reference>
<accession>A0A1S8MQF0</accession>
<evidence type="ECO:0000259" key="2">
    <source>
        <dbReference type="Pfam" id="PF09681"/>
    </source>
</evidence>
<dbReference type="InterPro" id="IPR010056">
    <property type="entry name" value="Phage_rep_org__N"/>
</dbReference>
<sequence>MNMRERKYVKFRVDMYDDTKFKIIDRRPERDIIHYVWNRIVVLAGKVNLEGELYLSKNIPYTVETLSIEFNRDIEEVKLALDVLMELEMVELTEHNIYIVKNFAKHQNIKAKGKNKSEDKEVKIKKPETKISEKVKDEINDNKINEPQDKISEDKIESIVDNESCNMQINHKEISKADIHIDDKNMSNENTDSNPQDDIPILLEMKKSKKAGKKKNEDNSIESMDEETADDSIFCITEGEIPLNEGEQIITQWSFGG</sequence>
<dbReference type="RefSeq" id="WP_423237068.1">
    <property type="nucleotide sequence ID" value="NZ_LZYZ01000010.1"/>
</dbReference>
<dbReference type="Proteomes" id="UP000191154">
    <property type="component" value="Unassembled WGS sequence"/>
</dbReference>
<feature type="compositionally biased region" description="Acidic residues" evidence="1">
    <location>
        <begin position="219"/>
        <end position="230"/>
    </location>
</feature>